<name>A0AAJ0GGV4_9PEZI</name>
<sequence length="175" mass="19398">MPGTRQSPRTPRERPDYCSDGLGTSYKKKPAMSQTRSENVSADLDTDDVRGGEEDITVLAERISRQAQAKDELKRKADEDVARLQKENRDQKKALDCAYLKIGYNGGKAQKRLEALDDARFKLTAQLGVIDAARTLMGLGGDVGWQEYMRVADELRQALKENDGLAPIVVEIADA</sequence>
<dbReference type="AlphaFoldDB" id="A0AAJ0GGV4"/>
<reference evidence="3" key="1">
    <citation type="submission" date="2023-04" db="EMBL/GenBank/DDBJ databases">
        <title>Black Yeasts Isolated from many extreme environments.</title>
        <authorList>
            <person name="Coleine C."/>
            <person name="Stajich J.E."/>
            <person name="Selbmann L."/>
        </authorList>
    </citation>
    <scope>NUCLEOTIDE SEQUENCE</scope>
    <source>
        <strain evidence="3">CCFEE 5312</strain>
    </source>
</reference>
<feature type="region of interest" description="Disordered" evidence="2">
    <location>
        <begin position="1"/>
        <end position="49"/>
    </location>
</feature>
<comment type="caution">
    <text evidence="3">The sequence shown here is derived from an EMBL/GenBank/DDBJ whole genome shotgun (WGS) entry which is preliminary data.</text>
</comment>
<evidence type="ECO:0000256" key="2">
    <source>
        <dbReference type="SAM" id="MobiDB-lite"/>
    </source>
</evidence>
<protein>
    <submittedName>
        <fullName evidence="3">Uncharacterized protein</fullName>
    </submittedName>
</protein>
<dbReference type="Proteomes" id="UP001271007">
    <property type="component" value="Unassembled WGS sequence"/>
</dbReference>
<evidence type="ECO:0000256" key="1">
    <source>
        <dbReference type="SAM" id="Coils"/>
    </source>
</evidence>
<feature type="coiled-coil region" evidence="1">
    <location>
        <begin position="67"/>
        <end position="94"/>
    </location>
</feature>
<evidence type="ECO:0000313" key="3">
    <source>
        <dbReference type="EMBL" id="KAK3057327.1"/>
    </source>
</evidence>
<accession>A0AAJ0GGV4</accession>
<organism evidence="3 4">
    <name type="scientific">Extremus antarcticus</name>
    <dbReference type="NCBI Taxonomy" id="702011"/>
    <lineage>
        <taxon>Eukaryota</taxon>
        <taxon>Fungi</taxon>
        <taxon>Dikarya</taxon>
        <taxon>Ascomycota</taxon>
        <taxon>Pezizomycotina</taxon>
        <taxon>Dothideomycetes</taxon>
        <taxon>Dothideomycetidae</taxon>
        <taxon>Mycosphaerellales</taxon>
        <taxon>Extremaceae</taxon>
        <taxon>Extremus</taxon>
    </lineage>
</organism>
<dbReference type="EMBL" id="JAWDJX010000003">
    <property type="protein sequence ID" value="KAK3057327.1"/>
    <property type="molecule type" value="Genomic_DNA"/>
</dbReference>
<evidence type="ECO:0000313" key="4">
    <source>
        <dbReference type="Proteomes" id="UP001271007"/>
    </source>
</evidence>
<proteinExistence type="predicted"/>
<keyword evidence="1" id="KW-0175">Coiled coil</keyword>
<keyword evidence="4" id="KW-1185">Reference proteome</keyword>
<gene>
    <name evidence="3" type="ORF">LTR09_001509</name>
</gene>